<dbReference type="PANTHER" id="PTHR33452">
    <property type="entry name" value="OXIDOREDUCTASE CATD-RELATED"/>
    <property type="match status" value="1"/>
</dbReference>
<dbReference type="EMBL" id="DS989844">
    <property type="protein sequence ID" value="EDX77488.1"/>
    <property type="molecule type" value="Genomic_DNA"/>
</dbReference>
<feature type="transmembrane region" description="Helical" evidence="7">
    <location>
        <begin position="115"/>
        <end position="140"/>
    </location>
</feature>
<evidence type="ECO:0000256" key="6">
    <source>
        <dbReference type="ARBA" id="ARBA00023136"/>
    </source>
</evidence>
<evidence type="ECO:0000256" key="3">
    <source>
        <dbReference type="ARBA" id="ARBA00022475"/>
    </source>
</evidence>
<organism evidence="8 9">
    <name type="scientific">Coleofasciculus chthonoplastes PCC 7420</name>
    <dbReference type="NCBI Taxonomy" id="118168"/>
    <lineage>
        <taxon>Bacteria</taxon>
        <taxon>Bacillati</taxon>
        <taxon>Cyanobacteriota</taxon>
        <taxon>Cyanophyceae</taxon>
        <taxon>Coleofasciculales</taxon>
        <taxon>Coleofasciculaceae</taxon>
        <taxon>Coleofasciculus</taxon>
    </lineage>
</organism>
<keyword evidence="5 7" id="KW-1133">Transmembrane helix</keyword>
<reference evidence="8 9" key="1">
    <citation type="submission" date="2008-07" db="EMBL/GenBank/DDBJ databases">
        <authorList>
            <person name="Tandeau de Marsac N."/>
            <person name="Ferriera S."/>
            <person name="Johnson J."/>
            <person name="Kravitz S."/>
            <person name="Beeson K."/>
            <person name="Sutton G."/>
            <person name="Rogers Y.-H."/>
            <person name="Friedman R."/>
            <person name="Frazier M."/>
            <person name="Venter J.C."/>
        </authorList>
    </citation>
    <scope>NUCLEOTIDE SEQUENCE [LARGE SCALE GENOMIC DNA]</scope>
    <source>
        <strain evidence="8 9">PCC 7420</strain>
    </source>
</reference>
<dbReference type="PANTHER" id="PTHR33452:SF1">
    <property type="entry name" value="INNER MEMBRANE PROTEIN YPHA-RELATED"/>
    <property type="match status" value="1"/>
</dbReference>
<protein>
    <submittedName>
        <fullName evidence="8">DoxX subfamily, putative</fullName>
    </submittedName>
</protein>
<keyword evidence="4 7" id="KW-0812">Transmembrane</keyword>
<dbReference type="InterPro" id="IPR051907">
    <property type="entry name" value="DoxX-like_oxidoreductase"/>
</dbReference>
<evidence type="ECO:0000313" key="9">
    <source>
        <dbReference type="Proteomes" id="UP000003835"/>
    </source>
</evidence>
<evidence type="ECO:0000256" key="1">
    <source>
        <dbReference type="ARBA" id="ARBA00004651"/>
    </source>
</evidence>
<sequence>MHHQPNPWFRRRDIVIAYTLLRIVLGINFFNHGFTRLGNIPGFAQSMVDLFQDTFIPEPLVRAPALLVPIVEFIVGFLVTLGLVTQAALVTGFGLMIVLMYGVTLLQNWDTATSQLIYCLVFFILIAGNSFNDISIDAWWQRRKTRSQRLDSSETH</sequence>
<feature type="transmembrane region" description="Helical" evidence="7">
    <location>
        <begin position="12"/>
        <end position="30"/>
    </location>
</feature>
<evidence type="ECO:0000256" key="4">
    <source>
        <dbReference type="ARBA" id="ARBA00022692"/>
    </source>
</evidence>
<gene>
    <name evidence="8" type="ORF">MC7420_625</name>
</gene>
<dbReference type="InterPro" id="IPR032808">
    <property type="entry name" value="DoxX"/>
</dbReference>
<feature type="transmembrane region" description="Helical" evidence="7">
    <location>
        <begin position="88"/>
        <end position="109"/>
    </location>
</feature>
<keyword evidence="6 7" id="KW-0472">Membrane</keyword>
<dbReference type="eggNOG" id="COG2259">
    <property type="taxonomic scope" value="Bacteria"/>
</dbReference>
<keyword evidence="3" id="KW-1003">Cell membrane</keyword>
<comment type="subcellular location">
    <subcellularLocation>
        <location evidence="1">Cell membrane</location>
        <topology evidence="1">Multi-pass membrane protein</topology>
    </subcellularLocation>
</comment>
<dbReference type="Proteomes" id="UP000003835">
    <property type="component" value="Unassembled WGS sequence"/>
</dbReference>
<dbReference type="OrthoDB" id="573178at2"/>
<feature type="transmembrane region" description="Helical" evidence="7">
    <location>
        <begin position="60"/>
        <end position="81"/>
    </location>
</feature>
<evidence type="ECO:0000313" key="8">
    <source>
        <dbReference type="EMBL" id="EDX77488.1"/>
    </source>
</evidence>
<dbReference type="GO" id="GO:0005886">
    <property type="term" value="C:plasma membrane"/>
    <property type="evidence" value="ECO:0007669"/>
    <property type="project" value="UniProtKB-SubCell"/>
</dbReference>
<evidence type="ECO:0000256" key="7">
    <source>
        <dbReference type="SAM" id="Phobius"/>
    </source>
</evidence>
<evidence type="ECO:0000256" key="5">
    <source>
        <dbReference type="ARBA" id="ARBA00022989"/>
    </source>
</evidence>
<dbReference type="STRING" id="118168.MC7420_625"/>
<name>B4VLT4_9CYAN</name>
<evidence type="ECO:0000256" key="2">
    <source>
        <dbReference type="ARBA" id="ARBA00006679"/>
    </source>
</evidence>
<dbReference type="Pfam" id="PF07681">
    <property type="entry name" value="DoxX"/>
    <property type="match status" value="1"/>
</dbReference>
<dbReference type="HOGENOM" id="CLU_125957_0_0_3"/>
<comment type="similarity">
    <text evidence="2">Belongs to the DoxX family.</text>
</comment>
<accession>B4VLT4</accession>
<dbReference type="RefSeq" id="WP_006099596.1">
    <property type="nucleotide sequence ID" value="NZ_DS989844.1"/>
</dbReference>
<keyword evidence="9" id="KW-1185">Reference proteome</keyword>
<proteinExistence type="inferred from homology"/>
<dbReference type="AlphaFoldDB" id="B4VLT4"/>